<keyword evidence="3" id="KW-1185">Reference proteome</keyword>
<dbReference type="Proteomes" id="UP000887013">
    <property type="component" value="Unassembled WGS sequence"/>
</dbReference>
<name>A0A8X6M6M0_NEPPI</name>
<dbReference type="EMBL" id="BMAW01087486">
    <property type="protein sequence ID" value="GFS30035.1"/>
    <property type="molecule type" value="Genomic_DNA"/>
</dbReference>
<dbReference type="AlphaFoldDB" id="A0A8X6M6M0"/>
<comment type="caution">
    <text evidence="2">The sequence shown here is derived from an EMBL/GenBank/DDBJ whole genome shotgun (WGS) entry which is preliminary data.</text>
</comment>
<feature type="compositionally biased region" description="Polar residues" evidence="1">
    <location>
        <begin position="23"/>
        <end position="65"/>
    </location>
</feature>
<feature type="region of interest" description="Disordered" evidence="1">
    <location>
        <begin position="1"/>
        <end position="107"/>
    </location>
</feature>
<accession>A0A8X6M6M0</accession>
<evidence type="ECO:0000313" key="2">
    <source>
        <dbReference type="EMBL" id="GFS30035.1"/>
    </source>
</evidence>
<proteinExistence type="predicted"/>
<feature type="compositionally biased region" description="Polar residues" evidence="1">
    <location>
        <begin position="80"/>
        <end position="107"/>
    </location>
</feature>
<organism evidence="2 3">
    <name type="scientific">Nephila pilipes</name>
    <name type="common">Giant wood spider</name>
    <name type="synonym">Nephila maculata</name>
    <dbReference type="NCBI Taxonomy" id="299642"/>
    <lineage>
        <taxon>Eukaryota</taxon>
        <taxon>Metazoa</taxon>
        <taxon>Ecdysozoa</taxon>
        <taxon>Arthropoda</taxon>
        <taxon>Chelicerata</taxon>
        <taxon>Arachnida</taxon>
        <taxon>Araneae</taxon>
        <taxon>Araneomorphae</taxon>
        <taxon>Entelegynae</taxon>
        <taxon>Araneoidea</taxon>
        <taxon>Nephilidae</taxon>
        <taxon>Nephila</taxon>
    </lineage>
</organism>
<evidence type="ECO:0000313" key="3">
    <source>
        <dbReference type="Proteomes" id="UP000887013"/>
    </source>
</evidence>
<protein>
    <submittedName>
        <fullName evidence="2">Uncharacterized protein</fullName>
    </submittedName>
</protein>
<feature type="compositionally biased region" description="Low complexity" evidence="1">
    <location>
        <begin position="66"/>
        <end position="79"/>
    </location>
</feature>
<reference evidence="2" key="1">
    <citation type="submission" date="2020-08" db="EMBL/GenBank/DDBJ databases">
        <title>Multicomponent nature underlies the extraordinary mechanical properties of spider dragline silk.</title>
        <authorList>
            <person name="Kono N."/>
            <person name="Nakamura H."/>
            <person name="Mori M."/>
            <person name="Yoshida Y."/>
            <person name="Ohtoshi R."/>
            <person name="Malay A.D."/>
            <person name="Moran D.A.P."/>
            <person name="Tomita M."/>
            <person name="Numata K."/>
            <person name="Arakawa K."/>
        </authorList>
    </citation>
    <scope>NUCLEOTIDE SEQUENCE</scope>
</reference>
<gene>
    <name evidence="2" type="ORF">NPIL_146791</name>
</gene>
<sequence length="107" mass="11412">MDATIDIFNQDPPESIQIDDPHSSTPAQNMSSTSQPSKRKNNNFTQKTTFQINKPSLVQQPNALPSPSNNTQSNSGSTTAPQTSKSTSASSVTIDNVTNSTALSTTR</sequence>
<evidence type="ECO:0000256" key="1">
    <source>
        <dbReference type="SAM" id="MobiDB-lite"/>
    </source>
</evidence>